<feature type="compositionally biased region" description="Low complexity" evidence="1">
    <location>
        <begin position="329"/>
        <end position="351"/>
    </location>
</feature>
<protein>
    <recommendedName>
        <fullName evidence="4">Zn(2)-C6 fungal-type domain-containing protein</fullName>
    </recommendedName>
</protein>
<organism evidence="2 3">
    <name type="scientific">Mycena pura</name>
    <dbReference type="NCBI Taxonomy" id="153505"/>
    <lineage>
        <taxon>Eukaryota</taxon>
        <taxon>Fungi</taxon>
        <taxon>Dikarya</taxon>
        <taxon>Basidiomycota</taxon>
        <taxon>Agaricomycotina</taxon>
        <taxon>Agaricomycetes</taxon>
        <taxon>Agaricomycetidae</taxon>
        <taxon>Agaricales</taxon>
        <taxon>Marasmiineae</taxon>
        <taxon>Mycenaceae</taxon>
        <taxon>Mycena</taxon>
    </lineage>
</organism>
<dbReference type="PANTHER" id="PTHR48125:SF12">
    <property type="entry name" value="AT HOOK TRANSCRIPTION FACTOR FAMILY-RELATED"/>
    <property type="match status" value="1"/>
</dbReference>
<evidence type="ECO:0008006" key="4">
    <source>
        <dbReference type="Google" id="ProtNLM"/>
    </source>
</evidence>
<sequence>MSSPPSRRLRPPSPIRFSPSEESNTSQSPAPFPMDVPMSPLPGATESSWRGLGRGFRSHFPHGSPESVDSLILPIRLSRINSTNGPPPPPTCRLPGPPALPRVRMSSAEPLAETPAENPEPITTRLFHSTHGLGLAPSSPTPEMPRVYHPRFIDFERMVGIHGTGRQPSSRRHRRSLVCSGPIGLVQNALVTPMTPASPDDRFMSPVNDTAVLGTVSPLERPMSPLFSEPPAFSFSHAATPAPSPMPPSPPITRAKFNKRLLAEADEIEKEDHKLGIAGINSILEARKTLSQNHHSPPPAVDASHIEAPPDPPTPTNLAKRKRGRSRKTPVVVDPAAAPATPTAAPSTAPAKRGRGRPRGSKNRQPARRGRAPAAAYTRPVEAPAGPVPIEGVNRGRRPGPVFNFALPVPPIDVDGLQRVLTHDVLRPFFGGCDNCLSRNLQCDDGRIGHACSPCSSRKLKCSNKFTTTERMGSWNRLSSRFGKVGNASVNDLIRELKFFGDRAMDALELTRSMQREFDHRQQRLGEVMTHLGYGYGGAAGVAHAAEIAPEQREEFTEYWTAGILSLPPRPARPSRPQSSPPPRRTWGRQAHPYYAELDDRNEPDSGPDSSTGGPDQDTSRRDDGDGGDRSDGNDSDEEGV</sequence>
<evidence type="ECO:0000256" key="1">
    <source>
        <dbReference type="SAM" id="MobiDB-lite"/>
    </source>
</evidence>
<dbReference type="EMBL" id="JARJCW010000114">
    <property type="protein sequence ID" value="KAJ7192868.1"/>
    <property type="molecule type" value="Genomic_DNA"/>
</dbReference>
<evidence type="ECO:0000313" key="3">
    <source>
        <dbReference type="Proteomes" id="UP001219525"/>
    </source>
</evidence>
<feature type="region of interest" description="Disordered" evidence="1">
    <location>
        <begin position="1"/>
        <end position="52"/>
    </location>
</feature>
<gene>
    <name evidence="2" type="ORF">GGX14DRAFT_405926</name>
</gene>
<feature type="compositionally biased region" description="Pro residues" evidence="1">
    <location>
        <begin position="568"/>
        <end position="584"/>
    </location>
</feature>
<feature type="compositionally biased region" description="Basic residues" evidence="1">
    <location>
        <begin position="352"/>
        <end position="371"/>
    </location>
</feature>
<feature type="region of interest" description="Disordered" evidence="1">
    <location>
        <begin position="566"/>
        <end position="641"/>
    </location>
</feature>
<feature type="compositionally biased region" description="Basic residues" evidence="1">
    <location>
        <begin position="319"/>
        <end position="328"/>
    </location>
</feature>
<dbReference type="PANTHER" id="PTHR48125">
    <property type="entry name" value="LP07818P1"/>
    <property type="match status" value="1"/>
</dbReference>
<evidence type="ECO:0000313" key="2">
    <source>
        <dbReference type="EMBL" id="KAJ7192868.1"/>
    </source>
</evidence>
<proteinExistence type="predicted"/>
<dbReference type="GO" id="GO:0000981">
    <property type="term" value="F:DNA-binding transcription factor activity, RNA polymerase II-specific"/>
    <property type="evidence" value="ECO:0007669"/>
    <property type="project" value="InterPro"/>
</dbReference>
<feature type="compositionally biased region" description="Basic and acidic residues" evidence="1">
    <location>
        <begin position="618"/>
        <end position="633"/>
    </location>
</feature>
<dbReference type="Proteomes" id="UP001219525">
    <property type="component" value="Unassembled WGS sequence"/>
</dbReference>
<accession>A0AAD6Y007</accession>
<comment type="caution">
    <text evidence="2">The sequence shown here is derived from an EMBL/GenBank/DDBJ whole genome shotgun (WGS) entry which is preliminary data.</text>
</comment>
<keyword evidence="3" id="KW-1185">Reference proteome</keyword>
<feature type="region of interest" description="Disordered" evidence="1">
    <location>
        <begin position="291"/>
        <end position="377"/>
    </location>
</feature>
<dbReference type="CDD" id="cd00067">
    <property type="entry name" value="GAL4"/>
    <property type="match status" value="1"/>
</dbReference>
<dbReference type="AlphaFoldDB" id="A0AAD6Y007"/>
<name>A0AAD6Y007_9AGAR</name>
<dbReference type="GO" id="GO:0008270">
    <property type="term" value="F:zinc ion binding"/>
    <property type="evidence" value="ECO:0007669"/>
    <property type="project" value="InterPro"/>
</dbReference>
<reference evidence="2" key="1">
    <citation type="submission" date="2023-03" db="EMBL/GenBank/DDBJ databases">
        <title>Massive genome expansion in bonnet fungi (Mycena s.s.) driven by repeated elements and novel gene families across ecological guilds.</title>
        <authorList>
            <consortium name="Lawrence Berkeley National Laboratory"/>
            <person name="Harder C.B."/>
            <person name="Miyauchi S."/>
            <person name="Viragh M."/>
            <person name="Kuo A."/>
            <person name="Thoen E."/>
            <person name="Andreopoulos B."/>
            <person name="Lu D."/>
            <person name="Skrede I."/>
            <person name="Drula E."/>
            <person name="Henrissat B."/>
            <person name="Morin E."/>
            <person name="Kohler A."/>
            <person name="Barry K."/>
            <person name="LaButti K."/>
            <person name="Morin E."/>
            <person name="Salamov A."/>
            <person name="Lipzen A."/>
            <person name="Mereny Z."/>
            <person name="Hegedus B."/>
            <person name="Baldrian P."/>
            <person name="Stursova M."/>
            <person name="Weitz H."/>
            <person name="Taylor A."/>
            <person name="Grigoriev I.V."/>
            <person name="Nagy L.G."/>
            <person name="Martin F."/>
            <person name="Kauserud H."/>
        </authorList>
    </citation>
    <scope>NUCLEOTIDE SEQUENCE</scope>
    <source>
        <strain evidence="2">9144</strain>
    </source>
</reference>
<dbReference type="InterPro" id="IPR001138">
    <property type="entry name" value="Zn2Cys6_DnaBD"/>
</dbReference>